<organism evidence="2 3">
    <name type="scientific">Sclerotinia sclerotiorum (strain ATCC 18683 / 1980 / Ss-1)</name>
    <name type="common">White mold</name>
    <name type="synonym">Whetzelinia sclerotiorum</name>
    <dbReference type="NCBI Taxonomy" id="665079"/>
    <lineage>
        <taxon>Eukaryota</taxon>
        <taxon>Fungi</taxon>
        <taxon>Dikarya</taxon>
        <taxon>Ascomycota</taxon>
        <taxon>Pezizomycotina</taxon>
        <taxon>Leotiomycetes</taxon>
        <taxon>Helotiales</taxon>
        <taxon>Sclerotiniaceae</taxon>
        <taxon>Sclerotinia</taxon>
    </lineage>
</organism>
<dbReference type="InterPro" id="IPR006652">
    <property type="entry name" value="Kelch_1"/>
</dbReference>
<gene>
    <name evidence="2" type="ORF">sscle_07g057880</name>
</gene>
<dbReference type="EMBL" id="CP017820">
    <property type="protein sequence ID" value="APA11018.1"/>
    <property type="molecule type" value="Genomic_DNA"/>
</dbReference>
<proteinExistence type="predicted"/>
<evidence type="ECO:0000313" key="3">
    <source>
        <dbReference type="Proteomes" id="UP000177798"/>
    </source>
</evidence>
<accession>A0A1D9Q7U7</accession>
<dbReference type="Gene3D" id="2.120.10.80">
    <property type="entry name" value="Kelch-type beta propeller"/>
    <property type="match status" value="2"/>
</dbReference>
<protein>
    <recommendedName>
        <fullName evidence="4">Galactose oxidase</fullName>
    </recommendedName>
</protein>
<dbReference type="Proteomes" id="UP000177798">
    <property type="component" value="Chromosome 7"/>
</dbReference>
<dbReference type="AlphaFoldDB" id="A0A1D9Q7U7"/>
<evidence type="ECO:0008006" key="4">
    <source>
        <dbReference type="Google" id="ProtNLM"/>
    </source>
</evidence>
<feature type="chain" id="PRO_5009445079" description="Galactose oxidase" evidence="1">
    <location>
        <begin position="26"/>
        <end position="390"/>
    </location>
</feature>
<sequence length="390" mass="42390">MIIHFHFHPLPILLTYLTIIPQTISIAIPQSPSNINTITNSHPNLGSWHALPPIPISPRKEHATVYLEPYIYILGGVTPTNDPTHPFEPTTLTQRYSLETNTWSTVAPLPLPLTHPNAAVINGAIYLLGGLTPSSPLNPTLLTTAPNSYIYHPETNIWSPLSLDIPPSLQVAAAATASRGNSIYLAGGLTHFNLNISSPSPPTPKITNSFTAYTSGRELLTSLPPLPQSRYRAASGFLEDIGLFFVIGGRGRGEKDEKGDVTYDVKEDVKDTNFVYDFRVNAWGERKRMSRAREGMASAVVGSQIFVMGGLGGRGGDEDVGEDVGGDKGEEVLMLNEAYDVLTDEWREYAPMDVPRHDTSAIAINQRIYIPGGGISGGGSTDYFSYFEVP</sequence>
<dbReference type="PANTHER" id="PTHR45632:SF24">
    <property type="entry name" value="GALACTOSE OXIDASE"/>
    <property type="match status" value="1"/>
</dbReference>
<dbReference type="SMART" id="SM00612">
    <property type="entry name" value="Kelch"/>
    <property type="match status" value="4"/>
</dbReference>
<evidence type="ECO:0000256" key="1">
    <source>
        <dbReference type="SAM" id="SignalP"/>
    </source>
</evidence>
<dbReference type="OrthoDB" id="45365at2759"/>
<feature type="signal peptide" evidence="1">
    <location>
        <begin position="1"/>
        <end position="25"/>
    </location>
</feature>
<dbReference type="PANTHER" id="PTHR45632">
    <property type="entry name" value="LD33804P"/>
    <property type="match status" value="1"/>
</dbReference>
<dbReference type="SUPFAM" id="SSF117281">
    <property type="entry name" value="Kelch motif"/>
    <property type="match status" value="1"/>
</dbReference>
<reference evidence="3" key="1">
    <citation type="journal article" date="2017" name="Genome Biol. Evol.">
        <title>The complete genome sequence of the phytopathogenic fungus Sclerotinia sclerotiorum reveals insights into the genome architecture of broad host range pathogens.</title>
        <authorList>
            <person name="Derbyshire M."/>
            <person name="Denton-Giles M."/>
            <person name="Hegedus D."/>
            <person name="Seifbarghy S."/>
            <person name="Rollins J."/>
            <person name="van Kan J."/>
            <person name="Seidl M.F."/>
            <person name="Faino L."/>
            <person name="Mbengue M."/>
            <person name="Navaud O."/>
            <person name="Raffaele S."/>
            <person name="Hammond-Kosack K."/>
            <person name="Heard S."/>
            <person name="Oliver R."/>
        </authorList>
    </citation>
    <scope>NUCLEOTIDE SEQUENCE [LARGE SCALE GENOMIC DNA]</scope>
    <source>
        <strain evidence="3">ATCC 18683 / 1980 / Ss-1</strain>
    </source>
</reference>
<dbReference type="VEuPathDB" id="FungiDB:sscle_07g057880"/>
<name>A0A1D9Q7U7_SCLS1</name>
<dbReference type="InterPro" id="IPR015915">
    <property type="entry name" value="Kelch-typ_b-propeller"/>
</dbReference>
<evidence type="ECO:0000313" key="2">
    <source>
        <dbReference type="EMBL" id="APA11018.1"/>
    </source>
</evidence>
<keyword evidence="1" id="KW-0732">Signal</keyword>